<evidence type="ECO:0000256" key="12">
    <source>
        <dbReference type="PIRSR" id="PIRSR600821-52"/>
    </source>
</evidence>
<dbReference type="InterPro" id="IPR000821">
    <property type="entry name" value="Ala_racemase"/>
</dbReference>
<dbReference type="Gene3D" id="2.40.37.10">
    <property type="entry name" value="Lyase, Ornithine Decarboxylase, Chain A, domain 1"/>
    <property type="match status" value="1"/>
</dbReference>
<dbReference type="GO" id="GO:0030632">
    <property type="term" value="P:D-alanine biosynthetic process"/>
    <property type="evidence" value="ECO:0007669"/>
    <property type="project" value="UniProtKB-UniRule"/>
</dbReference>
<dbReference type="RefSeq" id="WP_126595286.1">
    <property type="nucleotide sequence ID" value="NZ_BIFQ01000001.1"/>
</dbReference>
<dbReference type="InterPro" id="IPR013221">
    <property type="entry name" value="Mur_ligase_cen"/>
</dbReference>
<dbReference type="InterPro" id="IPR036565">
    <property type="entry name" value="Mur-like_cat_sf"/>
</dbReference>
<dbReference type="InterPro" id="IPR001608">
    <property type="entry name" value="Ala_racemase_N"/>
</dbReference>
<evidence type="ECO:0000313" key="14">
    <source>
        <dbReference type="EMBL" id="GCE04098.1"/>
    </source>
</evidence>
<dbReference type="HAMAP" id="MF_01201">
    <property type="entry name" value="Ala_racemase"/>
    <property type="match status" value="1"/>
</dbReference>
<dbReference type="PANTHER" id="PTHR30511:SF0">
    <property type="entry name" value="ALANINE RACEMASE, CATABOLIC-RELATED"/>
    <property type="match status" value="1"/>
</dbReference>
<dbReference type="GO" id="GO:0047480">
    <property type="term" value="F:UDP-N-acetylmuramoyl-tripeptide-D-alanyl-D-alanine ligase activity"/>
    <property type="evidence" value="ECO:0007669"/>
    <property type="project" value="UniProtKB-UniRule"/>
</dbReference>
<dbReference type="OrthoDB" id="9813814at2"/>
<dbReference type="Pfam" id="PF08245">
    <property type="entry name" value="Mur_ligase_M"/>
    <property type="match status" value="1"/>
</dbReference>
<comment type="caution">
    <text evidence="14">The sequence shown here is derived from an EMBL/GenBank/DDBJ whole genome shotgun (WGS) entry which is preliminary data.</text>
</comment>
<dbReference type="SMART" id="SM01005">
    <property type="entry name" value="Ala_racemase_C"/>
    <property type="match status" value="1"/>
</dbReference>
<keyword evidence="10" id="KW-0963">Cytoplasm</keyword>
<feature type="binding site" evidence="9 12">
    <location>
        <position position="647"/>
    </location>
    <ligand>
        <name>substrate</name>
    </ligand>
</feature>
<evidence type="ECO:0000256" key="1">
    <source>
        <dbReference type="ARBA" id="ARBA00001933"/>
    </source>
</evidence>
<keyword evidence="8 10" id="KW-0961">Cell wall biogenesis/degradation</keyword>
<dbReference type="Gene3D" id="3.40.1390.10">
    <property type="entry name" value="MurE/MurF, N-terminal domain"/>
    <property type="match status" value="1"/>
</dbReference>
<dbReference type="FunFam" id="3.20.20.10:FF:000002">
    <property type="entry name" value="Alanine racemase"/>
    <property type="match status" value="1"/>
</dbReference>
<comment type="subcellular location">
    <subcellularLocation>
        <location evidence="10">Cytoplasm</location>
    </subcellularLocation>
</comment>
<evidence type="ECO:0000259" key="13">
    <source>
        <dbReference type="SMART" id="SM01005"/>
    </source>
</evidence>
<dbReference type="Pfam" id="PF00842">
    <property type="entry name" value="Ala_racemase_C"/>
    <property type="match status" value="1"/>
</dbReference>
<dbReference type="InterPro" id="IPR000713">
    <property type="entry name" value="Mur_ligase_N"/>
</dbReference>
<evidence type="ECO:0000256" key="11">
    <source>
        <dbReference type="PIRSR" id="PIRSR600821-50"/>
    </source>
</evidence>
<dbReference type="CDD" id="cd00430">
    <property type="entry name" value="PLPDE_III_AR"/>
    <property type="match status" value="1"/>
</dbReference>
<dbReference type="Pfam" id="PF02875">
    <property type="entry name" value="Mur_ligase_C"/>
    <property type="match status" value="1"/>
</dbReference>
<dbReference type="GO" id="GO:0005524">
    <property type="term" value="F:ATP binding"/>
    <property type="evidence" value="ECO:0007669"/>
    <property type="project" value="UniProtKB-UniRule"/>
</dbReference>
<evidence type="ECO:0000256" key="10">
    <source>
        <dbReference type="HAMAP-Rule" id="MF_02019"/>
    </source>
</evidence>
<evidence type="ECO:0000313" key="15">
    <source>
        <dbReference type="Proteomes" id="UP000287224"/>
    </source>
</evidence>
<proteinExistence type="inferred from homology"/>
<keyword evidence="4 10" id="KW-0133">Cell shape</keyword>
<comment type="pathway">
    <text evidence="10">Cell wall biogenesis; peptidoglycan biosynthesis.</text>
</comment>
<keyword evidence="7 10" id="KW-0131">Cell cycle</keyword>
<dbReference type="Gene3D" id="3.90.190.20">
    <property type="entry name" value="Mur ligase, C-terminal domain"/>
    <property type="match status" value="1"/>
</dbReference>
<dbReference type="GO" id="GO:0005829">
    <property type="term" value="C:cytosol"/>
    <property type="evidence" value="ECO:0007669"/>
    <property type="project" value="TreeGrafter"/>
</dbReference>
<dbReference type="Pfam" id="PF01225">
    <property type="entry name" value="Mur_ligase"/>
    <property type="match status" value="1"/>
</dbReference>
<dbReference type="SUPFAM" id="SSF53623">
    <property type="entry name" value="MurD-like peptide ligases, catalytic domain"/>
    <property type="match status" value="1"/>
</dbReference>
<feature type="binding site" evidence="10">
    <location>
        <begin position="120"/>
        <end position="126"/>
    </location>
    <ligand>
        <name>ATP</name>
        <dbReference type="ChEBI" id="CHEBI:30616"/>
    </ligand>
</feature>
<dbReference type="GO" id="GO:0009252">
    <property type="term" value="P:peptidoglycan biosynthetic process"/>
    <property type="evidence" value="ECO:0007669"/>
    <property type="project" value="UniProtKB-UniRule"/>
</dbReference>
<dbReference type="Gene3D" id="3.40.1190.10">
    <property type="entry name" value="Mur-like, catalytic domain"/>
    <property type="match status" value="1"/>
</dbReference>
<dbReference type="InterPro" id="IPR011079">
    <property type="entry name" value="Ala_racemase_C"/>
</dbReference>
<dbReference type="AlphaFoldDB" id="A0A401ZBK3"/>
<evidence type="ECO:0000256" key="3">
    <source>
        <dbReference type="ARBA" id="ARBA00022898"/>
    </source>
</evidence>
<dbReference type="HAMAP" id="MF_02019">
    <property type="entry name" value="MurF"/>
    <property type="match status" value="1"/>
</dbReference>
<dbReference type="EC" id="6.3.2.10" evidence="10"/>
<comment type="similarity">
    <text evidence="10">Belongs to the MurCDEF family. MurF subfamily.</text>
</comment>
<dbReference type="InterPro" id="IPR020622">
    <property type="entry name" value="Ala_racemase_pyridoxalP-BS"/>
</dbReference>
<keyword evidence="5 10" id="KW-0573">Peptidoglycan synthesis</keyword>
<comment type="cofactor">
    <cofactor evidence="1 9 11">
        <name>pyridoxal 5'-phosphate</name>
        <dbReference type="ChEBI" id="CHEBI:597326"/>
    </cofactor>
</comment>
<dbReference type="GO" id="GO:0051301">
    <property type="term" value="P:cell division"/>
    <property type="evidence" value="ECO:0007669"/>
    <property type="project" value="UniProtKB-KW"/>
</dbReference>
<evidence type="ECO:0000256" key="2">
    <source>
        <dbReference type="ARBA" id="ARBA00022618"/>
    </source>
</evidence>
<dbReference type="SUPFAM" id="SSF63418">
    <property type="entry name" value="MurE/MurF N-terminal domain"/>
    <property type="match status" value="1"/>
</dbReference>
<accession>A0A401ZBK3</accession>
<comment type="catalytic activity">
    <reaction evidence="9">
        <text>L-alanine = D-alanine</text>
        <dbReference type="Rhea" id="RHEA:20249"/>
        <dbReference type="ChEBI" id="CHEBI:57416"/>
        <dbReference type="ChEBI" id="CHEBI:57972"/>
        <dbReference type="EC" id="5.1.1.1"/>
    </reaction>
</comment>
<evidence type="ECO:0000256" key="4">
    <source>
        <dbReference type="ARBA" id="ARBA00022960"/>
    </source>
</evidence>
<dbReference type="EMBL" id="BIFQ01000001">
    <property type="protein sequence ID" value="GCE04098.1"/>
    <property type="molecule type" value="Genomic_DNA"/>
</dbReference>
<dbReference type="Pfam" id="PF01168">
    <property type="entry name" value="Ala_racemase_N"/>
    <property type="match status" value="1"/>
</dbReference>
<gene>
    <name evidence="10" type="primary">murF</name>
    <name evidence="14" type="ORF">KDAU_14270</name>
</gene>
<dbReference type="InterPro" id="IPR004101">
    <property type="entry name" value="Mur_ligase_C"/>
</dbReference>
<dbReference type="PRINTS" id="PR00992">
    <property type="entry name" value="ALARACEMASE"/>
</dbReference>
<keyword evidence="15" id="KW-1185">Reference proteome</keyword>
<dbReference type="GO" id="GO:0071555">
    <property type="term" value="P:cell wall organization"/>
    <property type="evidence" value="ECO:0007669"/>
    <property type="project" value="UniProtKB-KW"/>
</dbReference>
<dbReference type="GO" id="GO:0008360">
    <property type="term" value="P:regulation of cell shape"/>
    <property type="evidence" value="ECO:0007669"/>
    <property type="project" value="UniProtKB-KW"/>
</dbReference>
<feature type="active site" description="Proton acceptor; specific for D-alanine" evidence="9">
    <location>
        <position position="549"/>
    </location>
</feature>
<dbReference type="GO" id="GO:0008766">
    <property type="term" value="F:UDP-N-acetylmuramoylalanyl-D-glutamyl-2,6-diaminopimelate-D-alanyl-D-alanine ligase activity"/>
    <property type="evidence" value="ECO:0007669"/>
    <property type="project" value="RHEA"/>
</dbReference>
<evidence type="ECO:0000256" key="6">
    <source>
        <dbReference type="ARBA" id="ARBA00023235"/>
    </source>
</evidence>
<dbReference type="GO" id="GO:0008784">
    <property type="term" value="F:alanine racemase activity"/>
    <property type="evidence" value="ECO:0007669"/>
    <property type="project" value="UniProtKB-UniRule"/>
</dbReference>
<dbReference type="EC" id="5.1.1.1" evidence="9"/>
<keyword evidence="10" id="KW-0436">Ligase</keyword>
<feature type="domain" description="Alanine racemase C-terminal" evidence="13">
    <location>
        <begin position="758"/>
        <end position="885"/>
    </location>
</feature>
<dbReference type="UniPathway" id="UPA00219"/>
<dbReference type="InterPro" id="IPR009006">
    <property type="entry name" value="Ala_racemase/Decarboxylase_C"/>
</dbReference>
<comment type="function">
    <text evidence="9">Catalyzes the interconversion of L-alanine and D-alanine. May also act on other amino acids.</text>
</comment>
<dbReference type="NCBIfam" id="TIGR01143">
    <property type="entry name" value="murF"/>
    <property type="match status" value="1"/>
</dbReference>
<evidence type="ECO:0000256" key="9">
    <source>
        <dbReference type="HAMAP-Rule" id="MF_01201"/>
    </source>
</evidence>
<dbReference type="Gene3D" id="3.20.20.10">
    <property type="entry name" value="Alanine racemase"/>
    <property type="match status" value="1"/>
</dbReference>
<evidence type="ECO:0000256" key="8">
    <source>
        <dbReference type="ARBA" id="ARBA00023316"/>
    </source>
</evidence>
<name>A0A401ZBK3_9CHLR</name>
<protein>
    <recommendedName>
        <fullName evidence="9 10">Multifunctional fusion protein</fullName>
    </recommendedName>
    <domain>
        <recommendedName>
            <fullName evidence="10">UDP-N-acetylmuramoyl-tripeptide--D-alanyl-D-alanine ligase</fullName>
            <ecNumber evidence="10">6.3.2.10</ecNumber>
        </recommendedName>
        <alternativeName>
            <fullName evidence="10">D-alanyl-D-alanine-adding enzyme</fullName>
        </alternativeName>
    </domain>
    <domain>
        <recommendedName>
            <fullName evidence="9">Alanine racemase</fullName>
            <ecNumber evidence="9">5.1.1.1</ecNumber>
        </recommendedName>
    </domain>
</protein>
<dbReference type="InterPro" id="IPR005863">
    <property type="entry name" value="UDP-N-AcMur_synth"/>
</dbReference>
<dbReference type="UniPathway" id="UPA00042">
    <property type="reaction ID" value="UER00497"/>
</dbReference>
<keyword evidence="10" id="KW-0067">ATP-binding</keyword>
<sequence>MIYLDHLLKATQGTLRQASKHVHFQAFNHDTRQISPHEIFVAVRGERGNGHDHVLDAVRKGATGLLLSGQTFQQFSEQTKSVLANEEITIVLVEDTRRALQQYASAILEIWHPTVIAVTGSVGKTSTKEAIATVLSRQFTTFRSWQNYNDMLGIPLSLGRLEARHEYAVLELGCDHPGEIAALSRVVRPQIGVLTNISPVQLQYFSSLEHLAFELGTLLTSLPEGGQFFYNQEDPIIRALLEQRVHHAPSTVSCHPFLPAGYAVDEQPGVTVRWDGIQGTIKRRHTSGELERGEDEQVTVQLRSQLLGEHQFTTMLAAYQIGLSRGIYPSLVEQALTTLKPLPGRLNPLPGIRQSVLLDDTHNAAPASVKAGLQTLSALAGERSQRIAILGDMLHLGDTEAEAHRAIGREISQYVDYLITRGEWATLIAEEARQAGMDNERIIMTSTHEDAAQAARRILNTLPESDGCAVILIKGSEEIRMERVTELLMARPWEASELLVRQTPGWKKTIFRHAERPTWVEIDLNAIGSNTRHIASMVGPRTRVLVALKADAYGHGALKVARTVLQNGASMLGVATVSEAIPLRDAHITAPILVFGYVPRWQMREALRLGVSVTIYSREEAQALSQAAQALDKTVRVHVKVDTGMGRLGVRFEELPTIIELVREASQLPGLELEGIYTHFAQADAEDQSHVRMQLERFQGVLQQLEEEGLRPPIVHAANSAATLSLPEARFDMVRPGIAIYGLEPSPFVRLPEGFRPALAFKTQVSQVKWIPAGEGISYGSTYITPRPTLIAVLPVGYADGFRRSPQNWGSVLIHGQEASLLGRVCMDQCMVDVTHIPQVRMGDEVVLIGRQGEATLTAEEVANRLGTVNYEVVSELLARVPRVD</sequence>
<comment type="pathway">
    <text evidence="9">Amino-acid biosynthesis; D-alanine biosynthesis; D-alanine from L-alanine: step 1/1.</text>
</comment>
<dbReference type="InterPro" id="IPR035911">
    <property type="entry name" value="MurE/MurF_N"/>
</dbReference>
<dbReference type="InterPro" id="IPR036615">
    <property type="entry name" value="Mur_ligase_C_dom_sf"/>
</dbReference>
<comment type="similarity">
    <text evidence="9">Belongs to the alanine racemase family.</text>
</comment>
<keyword evidence="6 9" id="KW-0413">Isomerase</keyword>
<dbReference type="InterPro" id="IPR029066">
    <property type="entry name" value="PLP-binding_barrel"/>
</dbReference>
<dbReference type="SUPFAM" id="SSF50621">
    <property type="entry name" value="Alanine racemase C-terminal domain-like"/>
    <property type="match status" value="1"/>
</dbReference>
<keyword evidence="2 10" id="KW-0132">Cell division</keyword>
<feature type="active site" description="Proton acceptor; specific for L-alanine" evidence="9">
    <location>
        <position position="779"/>
    </location>
</feature>
<keyword evidence="10" id="KW-0547">Nucleotide-binding</keyword>
<feature type="modified residue" description="N6-(pyridoxal phosphate)lysine" evidence="9 11">
    <location>
        <position position="549"/>
    </location>
</feature>
<dbReference type="SUPFAM" id="SSF51419">
    <property type="entry name" value="PLP-binding barrel"/>
    <property type="match status" value="1"/>
</dbReference>
<dbReference type="NCBIfam" id="TIGR00492">
    <property type="entry name" value="alr"/>
    <property type="match status" value="1"/>
</dbReference>
<dbReference type="GO" id="GO:0030170">
    <property type="term" value="F:pyridoxal phosphate binding"/>
    <property type="evidence" value="ECO:0007669"/>
    <property type="project" value="UniProtKB-UniRule"/>
</dbReference>
<keyword evidence="3 9" id="KW-0663">Pyridoxal phosphate</keyword>
<comment type="function">
    <text evidence="10">Involved in cell wall formation. Catalyzes the final step in the synthesis of UDP-N-acetylmuramoyl-pentapeptide, the precursor of murein.</text>
</comment>
<reference evidence="15" key="1">
    <citation type="submission" date="2018-12" db="EMBL/GenBank/DDBJ databases">
        <title>Tengunoibacter tsumagoiensis gen. nov., sp. nov., Dictyobacter kobayashii sp. nov., D. alpinus sp. nov., and D. joshuensis sp. nov. and description of Dictyobacteraceae fam. nov. within the order Ktedonobacterales isolated from Tengu-no-mugimeshi.</title>
        <authorList>
            <person name="Wang C.M."/>
            <person name="Zheng Y."/>
            <person name="Sakai Y."/>
            <person name="Toyoda A."/>
            <person name="Minakuchi Y."/>
            <person name="Abe K."/>
            <person name="Yokota A."/>
            <person name="Yabe S."/>
        </authorList>
    </citation>
    <scope>NUCLEOTIDE SEQUENCE [LARGE SCALE GENOMIC DNA]</scope>
    <source>
        <strain evidence="15">S-27</strain>
    </source>
</reference>
<evidence type="ECO:0000256" key="7">
    <source>
        <dbReference type="ARBA" id="ARBA00023306"/>
    </source>
</evidence>
<dbReference type="PANTHER" id="PTHR30511">
    <property type="entry name" value="ALANINE RACEMASE"/>
    <property type="match status" value="1"/>
</dbReference>
<dbReference type="SUPFAM" id="SSF53244">
    <property type="entry name" value="MurD-like peptide ligases, peptide-binding domain"/>
    <property type="match status" value="1"/>
</dbReference>
<dbReference type="Proteomes" id="UP000287224">
    <property type="component" value="Unassembled WGS sequence"/>
</dbReference>
<comment type="catalytic activity">
    <reaction evidence="10">
        <text>D-alanyl-D-alanine + UDP-N-acetyl-alpha-D-muramoyl-L-alanyl-gamma-D-glutamyl-meso-2,6-diaminopimelate + ATP = UDP-N-acetyl-alpha-D-muramoyl-L-alanyl-gamma-D-glutamyl-meso-2,6-diaminopimeloyl-D-alanyl-D-alanine + ADP + phosphate + H(+)</text>
        <dbReference type="Rhea" id="RHEA:28374"/>
        <dbReference type="ChEBI" id="CHEBI:15378"/>
        <dbReference type="ChEBI" id="CHEBI:30616"/>
        <dbReference type="ChEBI" id="CHEBI:43474"/>
        <dbReference type="ChEBI" id="CHEBI:57822"/>
        <dbReference type="ChEBI" id="CHEBI:61386"/>
        <dbReference type="ChEBI" id="CHEBI:83905"/>
        <dbReference type="ChEBI" id="CHEBI:456216"/>
        <dbReference type="EC" id="6.3.2.10"/>
    </reaction>
</comment>
<feature type="binding site" evidence="9 12">
    <location>
        <position position="827"/>
    </location>
    <ligand>
        <name>substrate</name>
    </ligand>
</feature>
<organism evidence="14 15">
    <name type="scientific">Dictyobacter aurantiacus</name>
    <dbReference type="NCBI Taxonomy" id="1936993"/>
    <lineage>
        <taxon>Bacteria</taxon>
        <taxon>Bacillati</taxon>
        <taxon>Chloroflexota</taxon>
        <taxon>Ktedonobacteria</taxon>
        <taxon>Ktedonobacterales</taxon>
        <taxon>Dictyobacteraceae</taxon>
        <taxon>Dictyobacter</taxon>
    </lineage>
</organism>
<evidence type="ECO:0000256" key="5">
    <source>
        <dbReference type="ARBA" id="ARBA00022984"/>
    </source>
</evidence>
<dbReference type="PROSITE" id="PS00395">
    <property type="entry name" value="ALANINE_RACEMASE"/>
    <property type="match status" value="1"/>
</dbReference>